<accession>A0A5J5KXI3</accession>
<evidence type="ECO:0000313" key="3">
    <source>
        <dbReference type="Proteomes" id="UP000325957"/>
    </source>
</evidence>
<feature type="domain" description="Amine oxidase" evidence="1">
    <location>
        <begin position="46"/>
        <end position="507"/>
    </location>
</feature>
<dbReference type="PANTHER" id="PTHR10742:SF342">
    <property type="entry name" value="AMINE OXIDASE"/>
    <property type="match status" value="1"/>
</dbReference>
<sequence>MASMGLAPAEAQTAVTRASFTPPRPGHLIDRVSGHHKVLVLGAGPAGLVTAYELLKGGYDVQILEARSRPGGRVWTARNGVGETDLNGETQLCEFSEGHFYNVGATRIPQHHISLDYCRELGVELLAFGNQNANTVVHYSGDTPLNNTSITYRQAKADTFGYVSELLAKAVGRGALDDELSQADKDALSEFLSDFGDLSSDGRYAGSSRAGYSGPPPGAGTAYGDQLEANALSDVIRSGIGRNFSFDFGYDQAMMMYSPVGGMDTIYYRMAEAIGAHRITYGAEVTGFSTGDNGVNPWVTYTSQGFEQKAEADYVVCALPPHLVLKLKHDLPQDLVTALGAAVPASAGKLGIEYSRRWWEEDQWIYGGASNTDMDISQIMFPYDHYQSDRGVVVGYYNTGEKHQKFEGLPHAQRLAMALDQGAKIHGDVYRDDITSSFSGSLMKTKYSEGAWVDWKGAHSHSHNDTPEYRRALEPVGRMYFAGDHLSNAIAWMHGALESGRNAVTAIHERVAVGG</sequence>
<dbReference type="EMBL" id="SZWF01000007">
    <property type="protein sequence ID" value="KAA9394383.1"/>
    <property type="molecule type" value="Genomic_DNA"/>
</dbReference>
<dbReference type="PANTHER" id="PTHR10742">
    <property type="entry name" value="FLAVIN MONOAMINE OXIDASE"/>
    <property type="match status" value="1"/>
</dbReference>
<dbReference type="GO" id="GO:0009063">
    <property type="term" value="P:amino acid catabolic process"/>
    <property type="evidence" value="ECO:0007669"/>
    <property type="project" value="TreeGrafter"/>
</dbReference>
<dbReference type="InterPro" id="IPR002937">
    <property type="entry name" value="Amino_oxidase"/>
</dbReference>
<dbReference type="GO" id="GO:0001716">
    <property type="term" value="F:L-amino-acid oxidase activity"/>
    <property type="evidence" value="ECO:0007669"/>
    <property type="project" value="TreeGrafter"/>
</dbReference>
<reference evidence="2 3" key="1">
    <citation type="submission" date="2019-05" db="EMBL/GenBank/DDBJ databases">
        <title>Kocuria coralli sp. nov., a novel actinobacterium isolated from coral reef seawater.</title>
        <authorList>
            <person name="Li J."/>
        </authorList>
    </citation>
    <scope>NUCLEOTIDE SEQUENCE [LARGE SCALE GENOMIC DNA]</scope>
    <source>
        <strain evidence="2 3">SCSIO 13007</strain>
    </source>
</reference>
<dbReference type="Gene3D" id="3.90.660.10">
    <property type="match status" value="1"/>
</dbReference>
<dbReference type="AlphaFoldDB" id="A0A5J5KXI3"/>
<dbReference type="InterPro" id="IPR036188">
    <property type="entry name" value="FAD/NAD-bd_sf"/>
</dbReference>
<name>A0A5J5KXI3_9MICC</name>
<comment type="caution">
    <text evidence="2">The sequence shown here is derived from an EMBL/GenBank/DDBJ whole genome shotgun (WGS) entry which is preliminary data.</text>
</comment>
<proteinExistence type="predicted"/>
<dbReference type="OrthoDB" id="337830at2"/>
<keyword evidence="3" id="KW-1185">Reference proteome</keyword>
<dbReference type="Proteomes" id="UP000325957">
    <property type="component" value="Unassembled WGS sequence"/>
</dbReference>
<protein>
    <submittedName>
        <fullName evidence="2">Amino acid oxidase</fullName>
    </submittedName>
</protein>
<dbReference type="Pfam" id="PF01593">
    <property type="entry name" value="Amino_oxidase"/>
    <property type="match status" value="1"/>
</dbReference>
<organism evidence="2 3">
    <name type="scientific">Kocuria coralli</name>
    <dbReference type="NCBI Taxonomy" id="1461025"/>
    <lineage>
        <taxon>Bacteria</taxon>
        <taxon>Bacillati</taxon>
        <taxon>Actinomycetota</taxon>
        <taxon>Actinomycetes</taxon>
        <taxon>Micrococcales</taxon>
        <taxon>Micrococcaceae</taxon>
        <taxon>Kocuria</taxon>
    </lineage>
</organism>
<dbReference type="Gene3D" id="3.50.50.60">
    <property type="entry name" value="FAD/NAD(P)-binding domain"/>
    <property type="match status" value="1"/>
</dbReference>
<evidence type="ECO:0000313" key="2">
    <source>
        <dbReference type="EMBL" id="KAA9394383.1"/>
    </source>
</evidence>
<dbReference type="PRINTS" id="PR00419">
    <property type="entry name" value="ADXRDTASE"/>
</dbReference>
<dbReference type="Gene3D" id="1.20.1440.240">
    <property type="match status" value="1"/>
</dbReference>
<gene>
    <name evidence="2" type="ORF">FCK90_07930</name>
</gene>
<dbReference type="SUPFAM" id="SSF54373">
    <property type="entry name" value="FAD-linked reductases, C-terminal domain"/>
    <property type="match status" value="1"/>
</dbReference>
<dbReference type="SUPFAM" id="SSF51905">
    <property type="entry name" value="FAD/NAD(P)-binding domain"/>
    <property type="match status" value="1"/>
</dbReference>
<evidence type="ECO:0000259" key="1">
    <source>
        <dbReference type="Pfam" id="PF01593"/>
    </source>
</evidence>
<dbReference type="InterPro" id="IPR050281">
    <property type="entry name" value="Flavin_monoamine_oxidase"/>
</dbReference>